<organism evidence="6 7">
    <name type="scientific">Wenzhouxiangella limi</name>
    <dbReference type="NCBI Taxonomy" id="2707351"/>
    <lineage>
        <taxon>Bacteria</taxon>
        <taxon>Pseudomonadati</taxon>
        <taxon>Pseudomonadota</taxon>
        <taxon>Gammaproteobacteria</taxon>
        <taxon>Chromatiales</taxon>
        <taxon>Wenzhouxiangellaceae</taxon>
        <taxon>Wenzhouxiangella</taxon>
    </lineage>
</organism>
<comment type="caution">
    <text evidence="6">The sequence shown here is derived from an EMBL/GenBank/DDBJ whole genome shotgun (WGS) entry which is preliminary data.</text>
</comment>
<keyword evidence="4" id="KW-0012">Acyltransferase</keyword>
<evidence type="ECO:0000259" key="5">
    <source>
        <dbReference type="Pfam" id="PF07167"/>
    </source>
</evidence>
<keyword evidence="2" id="KW-0963">Cytoplasm</keyword>
<sequence>MSEQQTMATRKELAELTAEISRIARLSADLSLRQARRLELPTLDPLNLKRPLLQATMSTVRHPTRILAAQWSLTRRYLSLLKYLGFRAIGRETEPAAAAARADRRFRSEHWDEKLIFDLLKQAYLLTADWMLDNVAQMQGVSTDDRQRIHFYTRQFAEALSPSNFILTNPEVLETTRKEKGLNLLRGFRQLLEDVQRGDGQLLISMTDYDAFEVGKNIATTPGSVVYQNEMMQLIQYTPTTKTAYTKPLLIVPPWINKFYILDLQPKNSFIKYAVDRGYTVFVISWVNPDEKLRYKRFEDYAHDGIFEALDAIEKATGQRQVNAIGYCIGGTLLAATLALMKAREDDRIQSATFFTTQVDFSEAGELKVFIDEHQLKNLEKKVKKQGYLDGESMAMTFNMLRASDLVWSFVVNNYLLGRKPASFDLLYWNSDYTRLPETMHLYYLRKMYLENRLVERGGIEMDGEPIDLRTIDLPVYIQSSREDHIAPYPSVYKLTQLISGDTTFMLAGSGHIAGVINPPAAKKYGYWTNDALPPDPEDWIAGAEAHQGSWWPHWDQWLKARSGKRIPARVPGDGELPVIEPAPGSYVKA</sequence>
<keyword evidence="7" id="KW-1185">Reference proteome</keyword>
<evidence type="ECO:0000256" key="2">
    <source>
        <dbReference type="ARBA" id="ARBA00022490"/>
    </source>
</evidence>
<dbReference type="Proteomes" id="UP000484885">
    <property type="component" value="Unassembled WGS sequence"/>
</dbReference>
<dbReference type="GO" id="GO:0005737">
    <property type="term" value="C:cytoplasm"/>
    <property type="evidence" value="ECO:0007669"/>
    <property type="project" value="UniProtKB-SubCell"/>
</dbReference>
<evidence type="ECO:0000256" key="4">
    <source>
        <dbReference type="ARBA" id="ARBA00023315"/>
    </source>
</evidence>
<feature type="domain" description="Poly-beta-hydroxybutyrate polymerase N-terminal" evidence="5">
    <location>
        <begin position="103"/>
        <end position="274"/>
    </location>
</feature>
<dbReference type="SUPFAM" id="SSF53474">
    <property type="entry name" value="alpha/beta-Hydrolases"/>
    <property type="match status" value="1"/>
</dbReference>
<dbReference type="GO" id="GO:0042619">
    <property type="term" value="P:poly-hydroxybutyrate biosynthetic process"/>
    <property type="evidence" value="ECO:0007669"/>
    <property type="project" value="InterPro"/>
</dbReference>
<reference evidence="6 7" key="1">
    <citation type="submission" date="2020-02" db="EMBL/GenBank/DDBJ databases">
        <authorList>
            <person name="Zhang X.-Y."/>
        </authorList>
    </citation>
    <scope>NUCLEOTIDE SEQUENCE [LARGE SCALE GENOMIC DNA]</scope>
    <source>
        <strain evidence="6 7">C33</strain>
    </source>
</reference>
<dbReference type="AlphaFoldDB" id="A0A845UUE0"/>
<gene>
    <name evidence="6" type="primary">phaC</name>
    <name evidence="6" type="ORF">G3I74_00250</name>
</gene>
<dbReference type="Pfam" id="PF07167">
    <property type="entry name" value="PhaC_N"/>
    <property type="match status" value="1"/>
</dbReference>
<dbReference type="InterPro" id="IPR010963">
    <property type="entry name" value="PHA_synth_I"/>
</dbReference>
<accession>A0A845UUE0</accession>
<evidence type="ECO:0000256" key="3">
    <source>
        <dbReference type="ARBA" id="ARBA00022679"/>
    </source>
</evidence>
<dbReference type="GO" id="GO:0016746">
    <property type="term" value="F:acyltransferase activity"/>
    <property type="evidence" value="ECO:0007669"/>
    <property type="project" value="UniProtKB-KW"/>
</dbReference>
<dbReference type="InterPro" id="IPR010941">
    <property type="entry name" value="PhaC_N"/>
</dbReference>
<dbReference type="InterPro" id="IPR029058">
    <property type="entry name" value="AB_hydrolase_fold"/>
</dbReference>
<name>A0A845UUE0_9GAMM</name>
<dbReference type="EMBL" id="JAAGSC010000023">
    <property type="protein sequence ID" value="NDY94164.1"/>
    <property type="molecule type" value="Genomic_DNA"/>
</dbReference>
<dbReference type="PANTHER" id="PTHR36837:SF5">
    <property type="entry name" value="POLY-3-HYDROXYBUTYRATE SYNTHASE"/>
    <property type="match status" value="1"/>
</dbReference>
<comment type="subcellular location">
    <subcellularLocation>
        <location evidence="1">Cytoplasm</location>
    </subcellularLocation>
</comment>
<dbReference type="Gene3D" id="3.40.50.1820">
    <property type="entry name" value="alpha/beta hydrolase"/>
    <property type="match status" value="1"/>
</dbReference>
<proteinExistence type="predicted"/>
<keyword evidence="3" id="KW-0808">Transferase</keyword>
<protein>
    <submittedName>
        <fullName evidence="6">Class I poly(R)-hydroxyalkanoic acid synthase</fullName>
    </submittedName>
</protein>
<dbReference type="NCBIfam" id="TIGR01838">
    <property type="entry name" value="PHA_synth_I"/>
    <property type="match status" value="1"/>
</dbReference>
<dbReference type="RefSeq" id="WP_164208785.1">
    <property type="nucleotide sequence ID" value="NZ_JAAGSC010000023.1"/>
</dbReference>
<evidence type="ECO:0000256" key="1">
    <source>
        <dbReference type="ARBA" id="ARBA00004496"/>
    </source>
</evidence>
<evidence type="ECO:0000313" key="6">
    <source>
        <dbReference type="EMBL" id="NDY94164.1"/>
    </source>
</evidence>
<evidence type="ECO:0000313" key="7">
    <source>
        <dbReference type="Proteomes" id="UP000484885"/>
    </source>
</evidence>
<dbReference type="PANTHER" id="PTHR36837">
    <property type="entry name" value="POLY(3-HYDROXYALKANOATE) POLYMERASE SUBUNIT PHAC"/>
    <property type="match status" value="1"/>
</dbReference>
<dbReference type="InterPro" id="IPR051321">
    <property type="entry name" value="PHA/PHB_synthase"/>
</dbReference>